<evidence type="ECO:0000256" key="3">
    <source>
        <dbReference type="ARBA" id="ARBA00022705"/>
    </source>
</evidence>
<dbReference type="InterPro" id="IPR045667">
    <property type="entry name" value="ORC3_N"/>
</dbReference>
<dbReference type="PANTHER" id="PTHR12748:SF0">
    <property type="entry name" value="ORIGIN RECOGNITION COMPLEX SUBUNIT 3"/>
    <property type="match status" value="1"/>
</dbReference>
<proteinExistence type="inferred from homology"/>
<dbReference type="AlphaFoldDB" id="A0A498JEH5"/>
<dbReference type="InterPro" id="IPR020795">
    <property type="entry name" value="ORC3"/>
</dbReference>
<dbReference type="EMBL" id="RDQH01000333">
    <property type="protein sequence ID" value="RXH93920.1"/>
    <property type="molecule type" value="Genomic_DNA"/>
</dbReference>
<dbReference type="PANTHER" id="PTHR12748">
    <property type="entry name" value="ORIGIN RECOGNITION COMPLEX SUBUNIT 3"/>
    <property type="match status" value="1"/>
</dbReference>
<evidence type="ECO:0000313" key="10">
    <source>
        <dbReference type="EMBL" id="RXH93920.1"/>
    </source>
</evidence>
<dbReference type="GO" id="GO:0006270">
    <property type="term" value="P:DNA replication initiation"/>
    <property type="evidence" value="ECO:0007669"/>
    <property type="project" value="TreeGrafter"/>
</dbReference>
<feature type="domain" description="Origin recognition complex subunit 3 winged helix C-terminal" evidence="9">
    <location>
        <begin position="578"/>
        <end position="678"/>
    </location>
</feature>
<dbReference type="Pfam" id="PF07034">
    <property type="entry name" value="ORC3_N"/>
    <property type="match status" value="1"/>
</dbReference>
<comment type="similarity">
    <text evidence="2">Belongs to the ORC3 family.</text>
</comment>
<name>A0A498JEH5_MALDO</name>
<keyword evidence="6" id="KW-0175">Coiled coil</keyword>
<keyword evidence="11" id="KW-1185">Reference proteome</keyword>
<dbReference type="GO" id="GO:0005664">
    <property type="term" value="C:nuclear origin of replication recognition complex"/>
    <property type="evidence" value="ECO:0007669"/>
    <property type="project" value="InterPro"/>
</dbReference>
<feature type="region of interest" description="Disordered" evidence="7">
    <location>
        <begin position="646"/>
        <end position="668"/>
    </location>
</feature>
<organism evidence="10 11">
    <name type="scientific">Malus domestica</name>
    <name type="common">Apple</name>
    <name type="synonym">Pyrus malus</name>
    <dbReference type="NCBI Taxonomy" id="3750"/>
    <lineage>
        <taxon>Eukaryota</taxon>
        <taxon>Viridiplantae</taxon>
        <taxon>Streptophyta</taxon>
        <taxon>Embryophyta</taxon>
        <taxon>Tracheophyta</taxon>
        <taxon>Spermatophyta</taxon>
        <taxon>Magnoliopsida</taxon>
        <taxon>eudicotyledons</taxon>
        <taxon>Gunneridae</taxon>
        <taxon>Pentapetalae</taxon>
        <taxon>rosids</taxon>
        <taxon>fabids</taxon>
        <taxon>Rosales</taxon>
        <taxon>Rosaceae</taxon>
        <taxon>Amygdaloideae</taxon>
        <taxon>Maleae</taxon>
        <taxon>Malus</taxon>
    </lineage>
</organism>
<dbReference type="CDD" id="cd20704">
    <property type="entry name" value="Orc3"/>
    <property type="match status" value="1"/>
</dbReference>
<evidence type="ECO:0000256" key="2">
    <source>
        <dbReference type="ARBA" id="ARBA00010977"/>
    </source>
</evidence>
<evidence type="ECO:0000256" key="7">
    <source>
        <dbReference type="SAM" id="MobiDB-lite"/>
    </source>
</evidence>
<sequence>MAASSASAGDSPPPSSPNAAQNNLQHFFILHKASEKSTSSGKPRKRLDLCPTKLKEGDEGCLRMEAFQLVWSGIESSIKDVLRNMNAHVFNQIHSWVCDSFGAIKPIAPFSSPLGPFPIVTHATCCAQLFTALLLTKNMESVDDFSTFQELGLCLKSHGCHVASLSSLDFSPKNGIAGSISSLLRQFLIRSFDAADMSILASWYSQHGNYGSPVVVIIDDMERCSIPVLSDFILMLSEWVVKIPVILIMGVATTLDAPSNILPSNVLKKLCPCKFTLGSPAERMDAVVEAALVRQCSSFAVGHKVAVFLRNYFLNQDGTLTSFLRALKIACVQHFSSEPLRLILGGLLVKEDTKGSQNEKVIKCASQVLCHGRDQMAEQTDINIAHGLTELKRLQMLWSTVVLCLYEAGKCDKVQLLDLFCEALDPDVYNSFASDNDNRTGLGKKFVTSLSNDHCMLEQHLSSRKGRLICQVVRKVRDLPAALLCQLLKSWEVLTVNVLEIHDMIKELQSLLKFEEGSCKPDLTDISKRHISHSGKAAILIDCMVRYFMMPIECMHLHEIFCFRNVEKLQSALIGDSRKRIQVDLLEFHKILRCSCCSKIGNIPLSPMPDTSIVYTLAQEHGDLINLHDWFQSFKTIAIQPKRKAKCKLKQSPLPKKRKESNDSENKSEASIQLQASFGCPAKNVVTVCREWPLVSDKHHNCVLPIFKQSLHLSTIRPSTPSNPTLNRLLLLDDSAHQPHLSEITQPITAVATNTTAPHINPSSSTTSQRTQVPEPRRLDSLLFDNTAAVATTIIPLKFRSFLDDSEFFPPTPLAFKMKPKTTAVSRAQRSKPFQGDGPNWVLIAGGALLSTLSIRLGYKLKQALDTKPQENASNGSGKSSDQRKSAGCRVHSNVYSFTQQNDGGCFNCMSGTEGMMEMKCLPNDQTLTESNGALPLVMVPAPGFNKENGIVWASSPDRLELPPKPFLHYSNSSDSPCVSESGSDIFSKREVIQKLRQQLKRRDDMILEMQDQIVELQSSLNAQLAHSTNLQSQLDSANRDFFDSEREIQRLRKAIADHCVGHASPIDRSPQVTIWQPEERNGHVNGFPDGESNFDATERGRGDGERVEMLKREVGELKEVIEGKEYLLQSYKEQKAEFSLKIKELQQRLDSQLPNIFLKCKALKVQWVRKQEMKNIHLTREPPRFWIFHLKVISAGAV</sequence>
<dbReference type="GO" id="GO:0003688">
    <property type="term" value="F:DNA replication origin binding"/>
    <property type="evidence" value="ECO:0007669"/>
    <property type="project" value="TreeGrafter"/>
</dbReference>
<evidence type="ECO:0000259" key="8">
    <source>
        <dbReference type="Pfam" id="PF07034"/>
    </source>
</evidence>
<feature type="region of interest" description="Disordered" evidence="7">
    <location>
        <begin position="1"/>
        <end position="21"/>
    </location>
</feature>
<feature type="compositionally biased region" description="Polar residues" evidence="7">
    <location>
        <begin position="755"/>
        <end position="772"/>
    </location>
</feature>
<comment type="subcellular location">
    <subcellularLocation>
        <location evidence="1">Nucleus</location>
    </subcellularLocation>
</comment>
<evidence type="ECO:0000256" key="5">
    <source>
        <dbReference type="ARBA" id="ARBA00023242"/>
    </source>
</evidence>
<keyword evidence="3" id="KW-0235">DNA replication</keyword>
<comment type="caution">
    <text evidence="10">The sequence shown here is derived from an EMBL/GenBank/DDBJ whole genome shotgun (WGS) entry which is preliminary data.</text>
</comment>
<dbReference type="InterPro" id="IPR040855">
    <property type="entry name" value="ORC_WH_C"/>
</dbReference>
<evidence type="ECO:0000259" key="9">
    <source>
        <dbReference type="Pfam" id="PF18137"/>
    </source>
</evidence>
<evidence type="ECO:0000313" key="11">
    <source>
        <dbReference type="Proteomes" id="UP000290289"/>
    </source>
</evidence>
<feature type="coiled-coil region" evidence="6">
    <location>
        <begin position="993"/>
        <end position="1055"/>
    </location>
</feature>
<protein>
    <submittedName>
        <fullName evidence="10">Uncharacterized protein</fullName>
    </submittedName>
</protein>
<feature type="domain" description="Origin recognition complex subunit 3 N-terminal" evidence="8">
    <location>
        <begin position="23"/>
        <end position="340"/>
    </location>
</feature>
<feature type="compositionally biased region" description="Basic residues" evidence="7">
    <location>
        <begin position="646"/>
        <end position="659"/>
    </location>
</feature>
<reference evidence="10 11" key="1">
    <citation type="submission" date="2018-10" db="EMBL/GenBank/DDBJ databases">
        <title>A high-quality apple genome assembly.</title>
        <authorList>
            <person name="Hu J."/>
        </authorList>
    </citation>
    <scope>NUCLEOTIDE SEQUENCE [LARGE SCALE GENOMIC DNA]</scope>
    <source>
        <strain evidence="11">cv. HFTH1</strain>
        <tissue evidence="10">Young leaf</tissue>
    </source>
</reference>
<dbReference type="Pfam" id="PF18137">
    <property type="entry name" value="WHD_ORC"/>
    <property type="match status" value="1"/>
</dbReference>
<dbReference type="STRING" id="3750.A0A498JEH5"/>
<keyword evidence="4" id="KW-0238">DNA-binding</keyword>
<gene>
    <name evidence="10" type="ORF">DVH24_015987</name>
</gene>
<evidence type="ECO:0000256" key="1">
    <source>
        <dbReference type="ARBA" id="ARBA00004123"/>
    </source>
</evidence>
<accession>A0A498JEH5</accession>
<keyword evidence="5" id="KW-0539">Nucleus</keyword>
<feature type="compositionally biased region" description="Low complexity" evidence="7">
    <location>
        <begin position="1"/>
        <end position="10"/>
    </location>
</feature>
<dbReference type="GO" id="GO:0031261">
    <property type="term" value="C:DNA replication preinitiation complex"/>
    <property type="evidence" value="ECO:0007669"/>
    <property type="project" value="TreeGrafter"/>
</dbReference>
<dbReference type="Proteomes" id="UP000290289">
    <property type="component" value="Chromosome 7"/>
</dbReference>
<feature type="region of interest" description="Disordered" evidence="7">
    <location>
        <begin position="1084"/>
        <end position="1103"/>
    </location>
</feature>
<feature type="region of interest" description="Disordered" evidence="7">
    <location>
        <begin position="755"/>
        <end position="774"/>
    </location>
</feature>
<dbReference type="GO" id="GO:0005656">
    <property type="term" value="C:nuclear pre-replicative complex"/>
    <property type="evidence" value="ECO:0007669"/>
    <property type="project" value="TreeGrafter"/>
</dbReference>
<evidence type="ECO:0000256" key="4">
    <source>
        <dbReference type="ARBA" id="ARBA00023125"/>
    </source>
</evidence>
<evidence type="ECO:0000256" key="6">
    <source>
        <dbReference type="SAM" id="Coils"/>
    </source>
</evidence>